<keyword evidence="6" id="KW-1185">Reference proteome</keyword>
<proteinExistence type="inferred from homology"/>
<evidence type="ECO:0000313" key="6">
    <source>
        <dbReference type="Proteomes" id="UP000242180"/>
    </source>
</evidence>
<feature type="domain" description="Amidohydrolase-related" evidence="4">
    <location>
        <begin position="69"/>
        <end position="331"/>
    </location>
</feature>
<dbReference type="Pfam" id="PF04909">
    <property type="entry name" value="Amidohydro_2"/>
    <property type="match status" value="1"/>
</dbReference>
<keyword evidence="1 3" id="KW-0210">Decarboxylase</keyword>
<evidence type="ECO:0000256" key="2">
    <source>
        <dbReference type="ARBA" id="ARBA00023239"/>
    </source>
</evidence>
<dbReference type="InParanoid" id="A0A1X2HJW1"/>
<dbReference type="GO" id="GO:0016787">
    <property type="term" value="F:hydrolase activity"/>
    <property type="evidence" value="ECO:0007669"/>
    <property type="project" value="InterPro"/>
</dbReference>
<dbReference type="GO" id="GO:0019748">
    <property type="term" value="P:secondary metabolic process"/>
    <property type="evidence" value="ECO:0007669"/>
    <property type="project" value="TreeGrafter"/>
</dbReference>
<dbReference type="InterPro" id="IPR006680">
    <property type="entry name" value="Amidohydro-rel"/>
</dbReference>
<reference evidence="5 6" key="1">
    <citation type="submission" date="2016-07" db="EMBL/GenBank/DDBJ databases">
        <title>Pervasive Adenine N6-methylation of Active Genes in Fungi.</title>
        <authorList>
            <consortium name="DOE Joint Genome Institute"/>
            <person name="Mondo S.J."/>
            <person name="Dannebaum R.O."/>
            <person name="Kuo R.C."/>
            <person name="Labutti K."/>
            <person name="Haridas S."/>
            <person name="Kuo A."/>
            <person name="Salamov A."/>
            <person name="Ahrendt S.R."/>
            <person name="Lipzen A."/>
            <person name="Sullivan W."/>
            <person name="Andreopoulos W.B."/>
            <person name="Clum A."/>
            <person name="Lindquist E."/>
            <person name="Daum C."/>
            <person name="Ramamoorthy G.K."/>
            <person name="Gryganskyi A."/>
            <person name="Culley D."/>
            <person name="Magnuson J.K."/>
            <person name="James T.Y."/>
            <person name="O'Malley M.A."/>
            <person name="Stajich J.E."/>
            <person name="Spatafora J.W."/>
            <person name="Visel A."/>
            <person name="Grigoriev I.V."/>
        </authorList>
    </citation>
    <scope>NUCLEOTIDE SEQUENCE [LARGE SCALE GENOMIC DNA]</scope>
    <source>
        <strain evidence="5 6">NRRL 2496</strain>
    </source>
</reference>
<dbReference type="PANTHER" id="PTHR21240:SF31">
    <property type="entry name" value="AMIDOHYDROLASE FAMILY PROTEIN (AFU_ORTHOLOGUE AFUA_7G05840)"/>
    <property type="match status" value="1"/>
</dbReference>
<comment type="similarity">
    <text evidence="3">Belongs to the metallo-dependent hydrolases superfamily.</text>
</comment>
<dbReference type="SUPFAM" id="SSF51556">
    <property type="entry name" value="Metallo-dependent hydrolases"/>
    <property type="match status" value="1"/>
</dbReference>
<keyword evidence="2 3" id="KW-0456">Lyase</keyword>
<organism evidence="5 6">
    <name type="scientific">Syncephalastrum racemosum</name>
    <name type="common">Filamentous fungus</name>
    <dbReference type="NCBI Taxonomy" id="13706"/>
    <lineage>
        <taxon>Eukaryota</taxon>
        <taxon>Fungi</taxon>
        <taxon>Fungi incertae sedis</taxon>
        <taxon>Mucoromycota</taxon>
        <taxon>Mucoromycotina</taxon>
        <taxon>Mucoromycetes</taxon>
        <taxon>Mucorales</taxon>
        <taxon>Syncephalastraceae</taxon>
        <taxon>Syncephalastrum</taxon>
    </lineage>
</organism>
<dbReference type="OMA" id="RAECEAY"/>
<dbReference type="InterPro" id="IPR032466">
    <property type="entry name" value="Metal_Hydrolase"/>
</dbReference>
<evidence type="ECO:0000256" key="3">
    <source>
        <dbReference type="RuleBase" id="RU366045"/>
    </source>
</evidence>
<dbReference type="InterPro" id="IPR032465">
    <property type="entry name" value="ACMSD"/>
</dbReference>
<evidence type="ECO:0000313" key="5">
    <source>
        <dbReference type="EMBL" id="ORY99337.1"/>
    </source>
</evidence>
<dbReference type="EMBL" id="MCGN01000003">
    <property type="protein sequence ID" value="ORY99337.1"/>
    <property type="molecule type" value="Genomic_DNA"/>
</dbReference>
<dbReference type="AlphaFoldDB" id="A0A1X2HJW1"/>
<dbReference type="STRING" id="13706.A0A1X2HJW1"/>
<name>A0A1X2HJW1_SYNRA</name>
<comment type="caution">
    <text evidence="5">The sequence shown here is derived from an EMBL/GenBank/DDBJ whole genome shotgun (WGS) entry which is preliminary data.</text>
</comment>
<gene>
    <name evidence="5" type="ORF">BCR43DRAFT_489117</name>
</gene>
<dbReference type="Gene3D" id="3.20.20.140">
    <property type="entry name" value="Metal-dependent hydrolases"/>
    <property type="match status" value="1"/>
</dbReference>
<evidence type="ECO:0000259" key="4">
    <source>
        <dbReference type="Pfam" id="PF04909"/>
    </source>
</evidence>
<dbReference type="GO" id="GO:0005829">
    <property type="term" value="C:cytosol"/>
    <property type="evidence" value="ECO:0007669"/>
    <property type="project" value="TreeGrafter"/>
</dbReference>
<protein>
    <submittedName>
        <fullName evidence="5">Putative 2,3-dihydroxybenzoic acid decarboxylase</fullName>
    </submittedName>
</protein>
<evidence type="ECO:0000256" key="1">
    <source>
        <dbReference type="ARBA" id="ARBA00022793"/>
    </source>
</evidence>
<dbReference type="Proteomes" id="UP000242180">
    <property type="component" value="Unassembled WGS sequence"/>
</dbReference>
<dbReference type="PANTHER" id="PTHR21240">
    <property type="entry name" value="2-AMINO-3-CARBOXYLMUCONATE-6-SEMIALDEHYDE DECARBOXYLASE"/>
    <property type="match status" value="1"/>
</dbReference>
<dbReference type="GO" id="GO:0016831">
    <property type="term" value="F:carboxy-lyase activity"/>
    <property type="evidence" value="ECO:0007669"/>
    <property type="project" value="UniProtKB-KW"/>
</dbReference>
<accession>A0A1X2HJW1</accession>
<sequence>MLGKVSLEEAFNLPDIAKAGTKDTTALYINPARKGEYDSQISDISGERLDISVNSGIGYTIYSHTVPGAQGEPDKAKSEELATRVNDWIYEKTKDHRDKCGAFATLSMHDPQQAGEELRRCVTQYGFHGALLNDVQHAGPDGNTLLYYDQPEYDAFWKVVCELDVPIYIHPAAPQGLLYDNMFKDRKYLIGPPLSFANQVSLHVLGMVSNGVFDRFPKLQIILGHFGEHIPFDLWRINHWFEDVEKPLGMVAKKSLHEYFQQNLWLTTSGHFSTETLNYCISQIGADRILFSVDSPYERIQDGAEWYDAAEMNLTDRIKIGRENAKKLLKLNKYQDSEAPVRK</sequence>
<dbReference type="OrthoDB" id="2331248at2759"/>